<evidence type="ECO:0008006" key="4">
    <source>
        <dbReference type="Google" id="ProtNLM"/>
    </source>
</evidence>
<name>A0A0H2SBL7_9AGAM</name>
<evidence type="ECO:0000313" key="3">
    <source>
        <dbReference type="Proteomes" id="UP000053477"/>
    </source>
</evidence>
<keyword evidence="1" id="KW-0732">Signal</keyword>
<protein>
    <recommendedName>
        <fullName evidence="4">Secreted protein</fullName>
    </recommendedName>
</protein>
<sequence length="126" mass="14400">MTELRGCRFVTLLALRASVVSCTASGIRRVDQGADLPIISFFPAKPYWDDLQAKHSTLLAIVSRGDSVTLQTKCERISSERVVARRAMEKRKVVHCSWALYFARGRFIARVFFSCDLYHRRQTYAP</sequence>
<reference evidence="2 3" key="1">
    <citation type="submission" date="2015-04" db="EMBL/GenBank/DDBJ databases">
        <title>Complete genome sequence of Schizopora paradoxa KUC8140, a cosmopolitan wood degrader in East Asia.</title>
        <authorList>
            <consortium name="DOE Joint Genome Institute"/>
            <person name="Min B."/>
            <person name="Park H."/>
            <person name="Jang Y."/>
            <person name="Kim J.-J."/>
            <person name="Kim K.H."/>
            <person name="Pangilinan J."/>
            <person name="Lipzen A."/>
            <person name="Riley R."/>
            <person name="Grigoriev I.V."/>
            <person name="Spatafora J.W."/>
            <person name="Choi I.-G."/>
        </authorList>
    </citation>
    <scope>NUCLEOTIDE SEQUENCE [LARGE SCALE GENOMIC DNA]</scope>
    <source>
        <strain evidence="2 3">KUC8140</strain>
    </source>
</reference>
<feature type="chain" id="PRO_5005202500" description="Secreted protein" evidence="1">
    <location>
        <begin position="25"/>
        <end position="126"/>
    </location>
</feature>
<dbReference type="AlphaFoldDB" id="A0A0H2SBL7"/>
<dbReference type="Proteomes" id="UP000053477">
    <property type="component" value="Unassembled WGS sequence"/>
</dbReference>
<accession>A0A0H2SBL7</accession>
<feature type="signal peptide" evidence="1">
    <location>
        <begin position="1"/>
        <end position="24"/>
    </location>
</feature>
<keyword evidence="3" id="KW-1185">Reference proteome</keyword>
<gene>
    <name evidence="2" type="ORF">SCHPADRAFT_323545</name>
</gene>
<evidence type="ECO:0000313" key="2">
    <source>
        <dbReference type="EMBL" id="KLO14296.1"/>
    </source>
</evidence>
<dbReference type="EMBL" id="KQ085946">
    <property type="protein sequence ID" value="KLO14296.1"/>
    <property type="molecule type" value="Genomic_DNA"/>
</dbReference>
<evidence type="ECO:0000256" key="1">
    <source>
        <dbReference type="SAM" id="SignalP"/>
    </source>
</evidence>
<organism evidence="2 3">
    <name type="scientific">Schizopora paradoxa</name>
    <dbReference type="NCBI Taxonomy" id="27342"/>
    <lineage>
        <taxon>Eukaryota</taxon>
        <taxon>Fungi</taxon>
        <taxon>Dikarya</taxon>
        <taxon>Basidiomycota</taxon>
        <taxon>Agaricomycotina</taxon>
        <taxon>Agaricomycetes</taxon>
        <taxon>Hymenochaetales</taxon>
        <taxon>Schizoporaceae</taxon>
        <taxon>Schizopora</taxon>
    </lineage>
</organism>
<dbReference type="InParanoid" id="A0A0H2SBL7"/>
<proteinExistence type="predicted"/>